<sequence length="151" mass="17353">MTDLQKTILQKASGESRLDPDQQRLYMGTFRERVLLTISSSQALSKEFQNNFSPICQELSKKYAQVFLKISPNLSDSLQISLMKEAQDLHLITTIVDEKSADSPFALVFHTDHAVDLMNITLEEQFPQRITENKEESKEPKKGFWQKVFGK</sequence>
<name>A0A0E4CTB9_9STRE</name>
<dbReference type="EMBL" id="CTEN01000004">
    <property type="protein sequence ID" value="CQR25578.1"/>
    <property type="molecule type" value="Genomic_DNA"/>
</dbReference>
<dbReference type="AlphaFoldDB" id="A0A0E4CTB9"/>
<dbReference type="InterPro" id="IPR012543">
    <property type="entry name" value="DUF1694"/>
</dbReference>
<dbReference type="SUPFAM" id="SSF160515">
    <property type="entry name" value="YueI-like"/>
    <property type="match status" value="1"/>
</dbReference>
<accession>A0A0E4CTB9</accession>
<proteinExistence type="predicted"/>
<dbReference type="Proteomes" id="UP000198604">
    <property type="component" value="Unassembled WGS sequence"/>
</dbReference>
<evidence type="ECO:0000313" key="2">
    <source>
        <dbReference type="Proteomes" id="UP000198604"/>
    </source>
</evidence>
<gene>
    <name evidence="1" type="ORF">BN1356_01920</name>
</gene>
<dbReference type="InterPro" id="IPR029064">
    <property type="entry name" value="Ribosomal_eL30-like_sf"/>
</dbReference>
<dbReference type="OrthoDB" id="95278at2"/>
<dbReference type="STRING" id="1608583.BN1356_01920"/>
<keyword evidence="2" id="KW-1185">Reference proteome</keyword>
<evidence type="ECO:0000313" key="1">
    <source>
        <dbReference type="EMBL" id="CQR25578.1"/>
    </source>
</evidence>
<dbReference type="Gene3D" id="3.30.1330.30">
    <property type="match status" value="1"/>
</dbReference>
<reference evidence="2" key="1">
    <citation type="submission" date="2015-03" db="EMBL/GenBank/DDBJ databases">
        <authorList>
            <person name="Urmite Genomes"/>
        </authorList>
    </citation>
    <scope>NUCLEOTIDE SEQUENCE [LARGE SCALE GENOMIC DNA]</scope>
    <source>
        <strain evidence="2">FF10</strain>
    </source>
</reference>
<organism evidence="1 2">
    <name type="scientific">Streptococcus varani</name>
    <dbReference type="NCBI Taxonomy" id="1608583"/>
    <lineage>
        <taxon>Bacteria</taxon>
        <taxon>Bacillati</taxon>
        <taxon>Bacillota</taxon>
        <taxon>Bacilli</taxon>
        <taxon>Lactobacillales</taxon>
        <taxon>Streptococcaceae</taxon>
        <taxon>Streptococcus</taxon>
    </lineage>
</organism>
<protein>
    <submittedName>
        <fullName evidence="1">Glycogen synthase</fullName>
    </submittedName>
</protein>
<dbReference type="RefSeq" id="WP_093651114.1">
    <property type="nucleotide sequence ID" value="NZ_CTEN01000004.1"/>
</dbReference>
<dbReference type="Pfam" id="PF07997">
    <property type="entry name" value="DUF1694"/>
    <property type="match status" value="1"/>
</dbReference>
<dbReference type="PIRSF" id="PIRSF034303">
    <property type="entry name" value="DUF1694"/>
    <property type="match status" value="1"/>
</dbReference>